<dbReference type="Proteomes" id="UP000296883">
    <property type="component" value="Chromosome"/>
</dbReference>
<reference evidence="1 3" key="2">
    <citation type="journal article" date="2020" name="Int. J. Syst. Evol. Microbiol.">
        <title>Vagococcus xieshaowenii sp. nov., isolated from snow finch (Montifringilla taczanowskii) cloacal content.</title>
        <authorList>
            <person name="Ge Y."/>
            <person name="Yang J."/>
            <person name="Lai X.H."/>
            <person name="Zhang G."/>
            <person name="Jin D."/>
            <person name="Lu S."/>
            <person name="Wang B."/>
            <person name="Huang Y."/>
            <person name="Huang Y."/>
            <person name="Ren Z."/>
            <person name="Zhang X."/>
            <person name="Xu J."/>
        </authorList>
    </citation>
    <scope>NUCLEOTIDE SEQUENCE [LARGE SCALE GENOMIC DNA]</scope>
    <source>
        <strain evidence="1">Personal::cf-49</strain>
        <strain evidence="3">personal::cf-49</strain>
    </source>
</reference>
<dbReference type="EMBL" id="CP038865">
    <property type="protein sequence ID" value="QCA28226.1"/>
    <property type="molecule type" value="Genomic_DNA"/>
</dbReference>
<evidence type="ECO:0000313" key="1">
    <source>
        <dbReference type="EMBL" id="QCA28226.1"/>
    </source>
</evidence>
<dbReference type="InterPro" id="IPR010982">
    <property type="entry name" value="Lambda_DNA-bd_dom_sf"/>
</dbReference>
<dbReference type="Gene3D" id="1.10.260.40">
    <property type="entry name" value="lambda repressor-like DNA-binding domains"/>
    <property type="match status" value="1"/>
</dbReference>
<organism evidence="2 4">
    <name type="scientific">Vagococcus xieshaowenii</name>
    <dbReference type="NCBI Taxonomy" id="2562451"/>
    <lineage>
        <taxon>Bacteria</taxon>
        <taxon>Bacillati</taxon>
        <taxon>Bacillota</taxon>
        <taxon>Bacilli</taxon>
        <taxon>Lactobacillales</taxon>
        <taxon>Enterococcaceae</taxon>
        <taxon>Vagococcus</taxon>
    </lineage>
</organism>
<keyword evidence="3" id="KW-1185">Reference proteome</keyword>
<dbReference type="Proteomes" id="UP000297725">
    <property type="component" value="Unassembled WGS sequence"/>
</dbReference>
<name>A0AAJ5EG91_9ENTE</name>
<accession>A0AAJ5EG91</accession>
<dbReference type="EMBL" id="SRHU01000018">
    <property type="protein sequence ID" value="TFZ41881.1"/>
    <property type="molecule type" value="Genomic_DNA"/>
</dbReference>
<gene>
    <name evidence="2" type="ORF">E4031_04615</name>
    <name evidence="1" type="ORF">E4Z98_02435</name>
</gene>
<proteinExistence type="predicted"/>
<evidence type="ECO:0000313" key="3">
    <source>
        <dbReference type="Proteomes" id="UP000296883"/>
    </source>
</evidence>
<evidence type="ECO:0000313" key="4">
    <source>
        <dbReference type="Proteomes" id="UP000297725"/>
    </source>
</evidence>
<sequence length="63" mass="7147">MPDTLPGRTKIREYMEEHNISLTGLSTMFGVKKQDLVDYLNGKNTSPKANATLIAIIEHFKIR</sequence>
<protein>
    <submittedName>
        <fullName evidence="2">XRE family transcriptional regulator</fullName>
    </submittedName>
</protein>
<dbReference type="SUPFAM" id="SSF47413">
    <property type="entry name" value="lambda repressor-like DNA-binding domains"/>
    <property type="match status" value="1"/>
</dbReference>
<evidence type="ECO:0000313" key="2">
    <source>
        <dbReference type="EMBL" id="TFZ41881.1"/>
    </source>
</evidence>
<reference evidence="2 4" key="1">
    <citation type="submission" date="2019-03" db="EMBL/GenBank/DDBJ databases">
        <title>Vagococcus sp. was isolated fron gut of Carduelis flavirostris.</title>
        <authorList>
            <person name="Ge Y."/>
        </authorList>
    </citation>
    <scope>NUCLEOTIDE SEQUENCE [LARGE SCALE GENOMIC DNA]</scope>
    <source>
        <strain evidence="2 4">CF-210</strain>
    </source>
</reference>
<dbReference type="CDD" id="cd00093">
    <property type="entry name" value="HTH_XRE"/>
    <property type="match status" value="1"/>
</dbReference>
<dbReference type="GO" id="GO:0003677">
    <property type="term" value="F:DNA binding"/>
    <property type="evidence" value="ECO:0007669"/>
    <property type="project" value="InterPro"/>
</dbReference>
<dbReference type="AlphaFoldDB" id="A0AAJ5EG91"/>
<dbReference type="InterPro" id="IPR001387">
    <property type="entry name" value="Cro/C1-type_HTH"/>
</dbReference>
<dbReference type="RefSeq" id="WP_135254269.1">
    <property type="nucleotide sequence ID" value="NZ_CP038865.1"/>
</dbReference>